<sequence>MGSWTADKCYSTIKSINENGVLQVSGFFITFEGTDGSGKTSVLNAIEAKLKAAKIDYLRTREPGGNRISEQIRNVILDEKFTEMDARTEALLYAAARRQHLVETVLPALEAGKVVLCDRFVDSSLVYQGAGRGIGVAEVKQMNQFATAGLEPDLTIYLAIEPSLGLERIKKNRQDEVNRLDKEALSFYETVYQAYQKLAAENERIVTIDASQKLADVIADVELVLSSKIPVRN</sequence>
<comment type="similarity">
    <text evidence="1 10">Belongs to the thymidylate kinase family.</text>
</comment>
<dbReference type="PANTHER" id="PTHR10344:SF4">
    <property type="entry name" value="UMP-CMP KINASE 2, MITOCHONDRIAL"/>
    <property type="match status" value="1"/>
</dbReference>
<keyword evidence="5 10" id="KW-0545">Nucleotide biosynthesis</keyword>
<dbReference type="Pfam" id="PF02223">
    <property type="entry name" value="Thymidylate_kin"/>
    <property type="match status" value="1"/>
</dbReference>
<evidence type="ECO:0000256" key="3">
    <source>
        <dbReference type="ARBA" id="ARBA00017144"/>
    </source>
</evidence>
<evidence type="ECO:0000256" key="8">
    <source>
        <dbReference type="ARBA" id="ARBA00022840"/>
    </source>
</evidence>
<protein>
    <recommendedName>
        <fullName evidence="3 10">Thymidylate kinase</fullName>
        <ecNumber evidence="2 10">2.7.4.9</ecNumber>
    </recommendedName>
    <alternativeName>
        <fullName evidence="10">dTMP kinase</fullName>
    </alternativeName>
</protein>
<feature type="domain" description="Thymidylate kinase-like" evidence="11">
    <location>
        <begin position="31"/>
        <end position="219"/>
    </location>
</feature>
<dbReference type="PANTHER" id="PTHR10344">
    <property type="entry name" value="THYMIDYLATE KINASE"/>
    <property type="match status" value="1"/>
</dbReference>
<dbReference type="EC" id="2.7.4.9" evidence="2 10"/>
<evidence type="ECO:0000256" key="7">
    <source>
        <dbReference type="ARBA" id="ARBA00022777"/>
    </source>
</evidence>
<comment type="function">
    <text evidence="10">Phosphorylation of dTMP to form dTDP in both de novo and salvage pathways of dTTP synthesis.</text>
</comment>
<comment type="catalytic activity">
    <reaction evidence="9 10">
        <text>dTMP + ATP = dTDP + ADP</text>
        <dbReference type="Rhea" id="RHEA:13517"/>
        <dbReference type="ChEBI" id="CHEBI:30616"/>
        <dbReference type="ChEBI" id="CHEBI:58369"/>
        <dbReference type="ChEBI" id="CHEBI:63528"/>
        <dbReference type="ChEBI" id="CHEBI:456216"/>
        <dbReference type="EC" id="2.7.4.9"/>
    </reaction>
</comment>
<evidence type="ECO:0000256" key="4">
    <source>
        <dbReference type="ARBA" id="ARBA00022679"/>
    </source>
</evidence>
<organism evidence="12 13">
    <name type="scientific">Ligilactobacillus animalis</name>
    <dbReference type="NCBI Taxonomy" id="1605"/>
    <lineage>
        <taxon>Bacteria</taxon>
        <taxon>Bacillati</taxon>
        <taxon>Bacillota</taxon>
        <taxon>Bacilli</taxon>
        <taxon>Lactobacillales</taxon>
        <taxon>Lactobacillaceae</taxon>
        <taxon>Ligilactobacillus</taxon>
    </lineage>
</organism>
<keyword evidence="13" id="KW-1185">Reference proteome</keyword>
<proteinExistence type="inferred from homology"/>
<evidence type="ECO:0000313" key="12">
    <source>
        <dbReference type="EMBL" id="KDA46448.1"/>
    </source>
</evidence>
<dbReference type="HAMAP" id="MF_00165">
    <property type="entry name" value="Thymidylate_kinase"/>
    <property type="match status" value="1"/>
</dbReference>
<name>A0ABR4RQT9_9LACO</name>
<keyword evidence="6 10" id="KW-0547">Nucleotide-binding</keyword>
<evidence type="ECO:0000256" key="2">
    <source>
        <dbReference type="ARBA" id="ARBA00012980"/>
    </source>
</evidence>
<evidence type="ECO:0000256" key="9">
    <source>
        <dbReference type="ARBA" id="ARBA00048743"/>
    </source>
</evidence>
<dbReference type="PROSITE" id="PS01331">
    <property type="entry name" value="THYMIDYLATE_KINASE"/>
    <property type="match status" value="1"/>
</dbReference>
<dbReference type="SUPFAM" id="SSF52540">
    <property type="entry name" value="P-loop containing nucleoside triphosphate hydrolases"/>
    <property type="match status" value="1"/>
</dbReference>
<evidence type="ECO:0000256" key="1">
    <source>
        <dbReference type="ARBA" id="ARBA00009776"/>
    </source>
</evidence>
<feature type="binding site" evidence="10">
    <location>
        <begin position="33"/>
        <end position="40"/>
    </location>
    <ligand>
        <name>ATP</name>
        <dbReference type="ChEBI" id="CHEBI:30616"/>
    </ligand>
</feature>
<dbReference type="InterPro" id="IPR018095">
    <property type="entry name" value="Thymidylate_kin_CS"/>
</dbReference>
<dbReference type="EMBL" id="JMHU01000004">
    <property type="protein sequence ID" value="KDA46448.1"/>
    <property type="molecule type" value="Genomic_DNA"/>
</dbReference>
<evidence type="ECO:0000256" key="6">
    <source>
        <dbReference type="ARBA" id="ARBA00022741"/>
    </source>
</evidence>
<dbReference type="CDD" id="cd01672">
    <property type="entry name" value="TMPK"/>
    <property type="match status" value="1"/>
</dbReference>
<gene>
    <name evidence="10" type="primary">tmk</name>
    <name evidence="12" type="ORF">Lani381_0468</name>
</gene>
<dbReference type="GO" id="GO:0016301">
    <property type="term" value="F:kinase activity"/>
    <property type="evidence" value="ECO:0007669"/>
    <property type="project" value="UniProtKB-KW"/>
</dbReference>
<dbReference type="InterPro" id="IPR018094">
    <property type="entry name" value="Thymidylate_kinase"/>
</dbReference>
<dbReference type="Proteomes" id="UP000027129">
    <property type="component" value="Unassembled WGS sequence"/>
</dbReference>
<dbReference type="Gene3D" id="3.40.50.300">
    <property type="entry name" value="P-loop containing nucleotide triphosphate hydrolases"/>
    <property type="match status" value="1"/>
</dbReference>
<comment type="caution">
    <text evidence="12">The sequence shown here is derived from an EMBL/GenBank/DDBJ whole genome shotgun (WGS) entry which is preliminary data.</text>
</comment>
<dbReference type="NCBIfam" id="TIGR00041">
    <property type="entry name" value="DTMP_kinase"/>
    <property type="match status" value="1"/>
</dbReference>
<evidence type="ECO:0000256" key="10">
    <source>
        <dbReference type="HAMAP-Rule" id="MF_00165"/>
    </source>
</evidence>
<dbReference type="InterPro" id="IPR039430">
    <property type="entry name" value="Thymidylate_kin-like_dom"/>
</dbReference>
<evidence type="ECO:0000256" key="5">
    <source>
        <dbReference type="ARBA" id="ARBA00022727"/>
    </source>
</evidence>
<evidence type="ECO:0000259" key="11">
    <source>
        <dbReference type="Pfam" id="PF02223"/>
    </source>
</evidence>
<keyword evidence="4 10" id="KW-0808">Transferase</keyword>
<reference evidence="12 13" key="1">
    <citation type="submission" date="2014-04" db="EMBL/GenBank/DDBJ databases">
        <title>Draft Genome Sequence of Lactobacillus animalis 381-IL-28.</title>
        <authorList>
            <person name="Sturino J.M."/>
            <person name="Rajendran M."/>
            <person name="Altermann E."/>
        </authorList>
    </citation>
    <scope>NUCLEOTIDE SEQUENCE [LARGE SCALE GENOMIC DNA]</scope>
    <source>
        <strain evidence="12 13">381-IL-28</strain>
    </source>
</reference>
<dbReference type="InterPro" id="IPR027417">
    <property type="entry name" value="P-loop_NTPase"/>
</dbReference>
<keyword evidence="7 10" id="KW-0418">Kinase</keyword>
<evidence type="ECO:0000313" key="13">
    <source>
        <dbReference type="Proteomes" id="UP000027129"/>
    </source>
</evidence>
<keyword evidence="8 10" id="KW-0067">ATP-binding</keyword>
<accession>A0ABR4RQT9</accession>